<evidence type="ECO:0000256" key="1">
    <source>
        <dbReference type="SAM" id="Coils"/>
    </source>
</evidence>
<sequence length="141" mass="16251">MNRLLSPPSEEDGNCPLSQPTDPVPLDSSVRTTSIHPELPTIRVPRSDEVPSSHYDPVTCERMNIEELRVNLQQLRKEHPSTTAILKAQEDAAKEIKQRMEEADRKRNEIQKVLDKKMKEWEMEYKVLSKYQATKVSNLPS</sequence>
<evidence type="ECO:0000313" key="3">
    <source>
        <dbReference type="EMBL" id="CRG85800.1"/>
    </source>
</evidence>
<organism evidence="3 4">
    <name type="scientific">Talaromyces islandicus</name>
    <name type="common">Penicillium islandicum</name>
    <dbReference type="NCBI Taxonomy" id="28573"/>
    <lineage>
        <taxon>Eukaryota</taxon>
        <taxon>Fungi</taxon>
        <taxon>Dikarya</taxon>
        <taxon>Ascomycota</taxon>
        <taxon>Pezizomycotina</taxon>
        <taxon>Eurotiomycetes</taxon>
        <taxon>Eurotiomycetidae</taxon>
        <taxon>Eurotiales</taxon>
        <taxon>Trichocomaceae</taxon>
        <taxon>Talaromyces</taxon>
        <taxon>Talaromyces sect. Islandici</taxon>
    </lineage>
</organism>
<feature type="coiled-coil region" evidence="1">
    <location>
        <begin position="58"/>
        <end position="120"/>
    </location>
</feature>
<keyword evidence="1" id="KW-0175">Coiled coil</keyword>
<dbReference type="OrthoDB" id="4161285at2759"/>
<accession>A0A0U1LT79</accession>
<keyword evidence="4" id="KW-1185">Reference proteome</keyword>
<gene>
    <name evidence="3" type="ORF">PISL3812_02813</name>
</gene>
<dbReference type="Proteomes" id="UP000054383">
    <property type="component" value="Unassembled WGS sequence"/>
</dbReference>
<reference evidence="3 4" key="1">
    <citation type="submission" date="2015-04" db="EMBL/GenBank/DDBJ databases">
        <authorList>
            <person name="Syromyatnikov M.Y."/>
            <person name="Popov V.N."/>
        </authorList>
    </citation>
    <scope>NUCLEOTIDE SEQUENCE [LARGE SCALE GENOMIC DNA]</scope>
    <source>
        <strain evidence="3">WF-38-12</strain>
    </source>
</reference>
<protein>
    <submittedName>
        <fullName evidence="3">Uncharacterized protein</fullName>
    </submittedName>
</protein>
<dbReference type="OMA" id="KTMQRKT"/>
<proteinExistence type="predicted"/>
<dbReference type="AlphaFoldDB" id="A0A0U1LT79"/>
<feature type="region of interest" description="Disordered" evidence="2">
    <location>
        <begin position="1"/>
        <end position="56"/>
    </location>
</feature>
<evidence type="ECO:0000256" key="2">
    <source>
        <dbReference type="SAM" id="MobiDB-lite"/>
    </source>
</evidence>
<dbReference type="EMBL" id="CVMT01000002">
    <property type="protein sequence ID" value="CRG85800.1"/>
    <property type="molecule type" value="Genomic_DNA"/>
</dbReference>
<evidence type="ECO:0000313" key="4">
    <source>
        <dbReference type="Proteomes" id="UP000054383"/>
    </source>
</evidence>
<name>A0A0U1LT79_TALIS</name>